<gene>
    <name evidence="3" type="ORF">SORBI_3009G208700</name>
</gene>
<protein>
    <recommendedName>
        <fullName evidence="5">Pollen Ole e 1 allergen and extensin family protein</fullName>
    </recommendedName>
</protein>
<dbReference type="HOGENOM" id="CLU_128430_0_1_1"/>
<accession>C5YUF6</accession>
<dbReference type="Pfam" id="PF01190">
    <property type="entry name" value="Pollen_Ole_e_1"/>
    <property type="match status" value="1"/>
</dbReference>
<evidence type="ECO:0000256" key="1">
    <source>
        <dbReference type="ARBA" id="ARBA00022729"/>
    </source>
</evidence>
<dbReference type="OrthoDB" id="665669at2759"/>
<feature type="chain" id="PRO_5002957319" description="Pollen Ole e 1 allergen and extensin family protein" evidence="2">
    <location>
        <begin position="28"/>
        <end position="172"/>
    </location>
</feature>
<proteinExistence type="predicted"/>
<evidence type="ECO:0000313" key="4">
    <source>
        <dbReference type="Proteomes" id="UP000000768"/>
    </source>
</evidence>
<dbReference type="InParanoid" id="C5YUF6"/>
<dbReference type="PANTHER" id="PTHR33470">
    <property type="entry name" value="OS01G0164075 PROTEIN"/>
    <property type="match status" value="1"/>
</dbReference>
<sequence length="172" mass="18573">MALLANKCVLLSLSAVLLCCLVGGASAMLSSLPPPPPPPMVNFTIGVQGVVWCKSCRYHGYFAPMDASPLPGAKVYLRCKHGRRAVTVAGQSGASGYFLIQTSQQVSAFTSQQCRVYVPRSPVRACGVPAYPSGRKGLPLKFQEFVKRGNGLQGMYSVGNRFFRPKYRGKCH</sequence>
<dbReference type="EMBL" id="CM000768">
    <property type="protein sequence ID" value="EES18555.1"/>
    <property type="molecule type" value="Genomic_DNA"/>
</dbReference>
<dbReference type="GO" id="GO:0071944">
    <property type="term" value="C:cell periphery"/>
    <property type="evidence" value="ECO:0000318"/>
    <property type="project" value="GO_Central"/>
</dbReference>
<dbReference type="STRING" id="4558.C5YUF6"/>
<dbReference type="KEGG" id="sbi:8085900"/>
<dbReference type="OMA" id="CKYSGIN"/>
<dbReference type="PANTHER" id="PTHR33470:SF22">
    <property type="entry name" value="POLLEN OLE E 1 ALLERGEN AND EXTENSIN FAMILY PROTEIN"/>
    <property type="match status" value="1"/>
</dbReference>
<reference evidence="4" key="2">
    <citation type="journal article" date="2018" name="Plant J.">
        <title>The Sorghum bicolor reference genome: improved assembly, gene annotations, a transcriptome atlas, and signatures of genome organization.</title>
        <authorList>
            <person name="McCormick R.F."/>
            <person name="Truong S.K."/>
            <person name="Sreedasyam A."/>
            <person name="Jenkins J."/>
            <person name="Shu S."/>
            <person name="Sims D."/>
            <person name="Kennedy M."/>
            <person name="Amirebrahimi M."/>
            <person name="Weers B.D."/>
            <person name="McKinley B."/>
            <person name="Mattison A."/>
            <person name="Morishige D.T."/>
            <person name="Grimwood J."/>
            <person name="Schmutz J."/>
            <person name="Mullet J.E."/>
        </authorList>
    </citation>
    <scope>NUCLEOTIDE SEQUENCE [LARGE SCALE GENOMIC DNA]</scope>
    <source>
        <strain evidence="4">cv. BTx623</strain>
    </source>
</reference>
<dbReference type="Proteomes" id="UP000000768">
    <property type="component" value="Chromosome 9"/>
</dbReference>
<keyword evidence="4" id="KW-1185">Reference proteome</keyword>
<evidence type="ECO:0008006" key="5">
    <source>
        <dbReference type="Google" id="ProtNLM"/>
    </source>
</evidence>
<dbReference type="eggNOG" id="ENOG502S5WS">
    <property type="taxonomic scope" value="Eukaryota"/>
</dbReference>
<dbReference type="AlphaFoldDB" id="C5YUF6"/>
<reference evidence="3 4" key="1">
    <citation type="journal article" date="2009" name="Nature">
        <title>The Sorghum bicolor genome and the diversification of grasses.</title>
        <authorList>
            <person name="Paterson A.H."/>
            <person name="Bowers J.E."/>
            <person name="Bruggmann R."/>
            <person name="Dubchak I."/>
            <person name="Grimwood J."/>
            <person name="Gundlach H."/>
            <person name="Haberer G."/>
            <person name="Hellsten U."/>
            <person name="Mitros T."/>
            <person name="Poliakov A."/>
            <person name="Schmutz J."/>
            <person name="Spannagl M."/>
            <person name="Tang H."/>
            <person name="Wang X."/>
            <person name="Wicker T."/>
            <person name="Bharti A.K."/>
            <person name="Chapman J."/>
            <person name="Feltus F.A."/>
            <person name="Gowik U."/>
            <person name="Grigoriev I.V."/>
            <person name="Lyons E."/>
            <person name="Maher C.A."/>
            <person name="Martis M."/>
            <person name="Narechania A."/>
            <person name="Otillar R.P."/>
            <person name="Penning B.W."/>
            <person name="Salamov A.A."/>
            <person name="Wang Y."/>
            <person name="Zhang L."/>
            <person name="Carpita N.C."/>
            <person name="Freeling M."/>
            <person name="Gingle A.R."/>
            <person name="Hash C.T."/>
            <person name="Keller B."/>
            <person name="Klein P."/>
            <person name="Kresovich S."/>
            <person name="McCann M.C."/>
            <person name="Ming R."/>
            <person name="Peterson D.G."/>
            <person name="Mehboob-ur-Rahman"/>
            <person name="Ware D."/>
            <person name="Westhoff P."/>
            <person name="Mayer K.F."/>
            <person name="Messing J."/>
            <person name="Rokhsar D.S."/>
        </authorList>
    </citation>
    <scope>NUCLEOTIDE SEQUENCE [LARGE SCALE GENOMIC DNA]</scope>
    <source>
        <strain evidence="4">cv. BTx623</strain>
    </source>
</reference>
<keyword evidence="1 2" id="KW-0732">Signal</keyword>
<dbReference type="FunCoup" id="C5YUF6">
    <property type="interactions" value="1"/>
</dbReference>
<organism evidence="3 4">
    <name type="scientific">Sorghum bicolor</name>
    <name type="common">Sorghum</name>
    <name type="synonym">Sorghum vulgare</name>
    <dbReference type="NCBI Taxonomy" id="4558"/>
    <lineage>
        <taxon>Eukaryota</taxon>
        <taxon>Viridiplantae</taxon>
        <taxon>Streptophyta</taxon>
        <taxon>Embryophyta</taxon>
        <taxon>Tracheophyta</taxon>
        <taxon>Spermatophyta</taxon>
        <taxon>Magnoliopsida</taxon>
        <taxon>Liliopsida</taxon>
        <taxon>Poales</taxon>
        <taxon>Poaceae</taxon>
        <taxon>PACMAD clade</taxon>
        <taxon>Panicoideae</taxon>
        <taxon>Andropogonodae</taxon>
        <taxon>Andropogoneae</taxon>
        <taxon>Sorghinae</taxon>
        <taxon>Sorghum</taxon>
    </lineage>
</organism>
<dbReference type="Gramene" id="EES18555">
    <property type="protein sequence ID" value="EES18555"/>
    <property type="gene ID" value="SORBI_3009G208700"/>
</dbReference>
<feature type="signal peptide" evidence="2">
    <location>
        <begin position="1"/>
        <end position="27"/>
    </location>
</feature>
<evidence type="ECO:0000256" key="2">
    <source>
        <dbReference type="SAM" id="SignalP"/>
    </source>
</evidence>
<name>C5YUF6_SORBI</name>
<evidence type="ECO:0000313" key="3">
    <source>
        <dbReference type="EMBL" id="EES18555.1"/>
    </source>
</evidence>